<feature type="region of interest" description="Disordered" evidence="1">
    <location>
        <begin position="138"/>
        <end position="176"/>
    </location>
</feature>
<evidence type="ECO:0000256" key="1">
    <source>
        <dbReference type="SAM" id="MobiDB-lite"/>
    </source>
</evidence>
<keyword evidence="3" id="KW-1185">Reference proteome</keyword>
<evidence type="ECO:0000313" key="2">
    <source>
        <dbReference type="EMBL" id="KAD5318141.1"/>
    </source>
</evidence>
<name>A0A5N6NTU1_9ASTR</name>
<sequence>MDASHSSVGQGSNTEPSFVRVIEHNQNPEIWCNWDLVELSDGSIKARCKFCEIYLGKESNSNLKKHITKPFCKALKKDPESQQTQMDVQGGIFNYELDRVRDRMANFVIQEALPFSHFDNPRLTNMIRRRFNHATPTDVWSTPVTSVPESYRNSDRNSNMNSNQISIENKDDDAGS</sequence>
<comment type="caution">
    <text evidence="2">The sequence shown here is derived from an EMBL/GenBank/DDBJ whole genome shotgun (WGS) entry which is preliminary data.</text>
</comment>
<reference evidence="2 3" key="1">
    <citation type="submission" date="2019-05" db="EMBL/GenBank/DDBJ databases">
        <title>Mikania micrantha, genome provides insights into the molecular mechanism of rapid growth.</title>
        <authorList>
            <person name="Liu B."/>
        </authorList>
    </citation>
    <scope>NUCLEOTIDE SEQUENCE [LARGE SCALE GENOMIC DNA]</scope>
    <source>
        <strain evidence="2">NLD-2019</strain>
        <tissue evidence="2">Leaf</tissue>
    </source>
</reference>
<organism evidence="2 3">
    <name type="scientific">Mikania micrantha</name>
    <name type="common">bitter vine</name>
    <dbReference type="NCBI Taxonomy" id="192012"/>
    <lineage>
        <taxon>Eukaryota</taxon>
        <taxon>Viridiplantae</taxon>
        <taxon>Streptophyta</taxon>
        <taxon>Embryophyta</taxon>
        <taxon>Tracheophyta</taxon>
        <taxon>Spermatophyta</taxon>
        <taxon>Magnoliopsida</taxon>
        <taxon>eudicotyledons</taxon>
        <taxon>Gunneridae</taxon>
        <taxon>Pentapetalae</taxon>
        <taxon>asterids</taxon>
        <taxon>campanulids</taxon>
        <taxon>Asterales</taxon>
        <taxon>Asteraceae</taxon>
        <taxon>Asteroideae</taxon>
        <taxon>Heliantheae alliance</taxon>
        <taxon>Eupatorieae</taxon>
        <taxon>Mikania</taxon>
    </lineage>
</organism>
<dbReference type="OrthoDB" id="1735573at2759"/>
<evidence type="ECO:0000313" key="3">
    <source>
        <dbReference type="Proteomes" id="UP000326396"/>
    </source>
</evidence>
<gene>
    <name evidence="2" type="ORF">E3N88_18087</name>
</gene>
<proteinExistence type="predicted"/>
<evidence type="ECO:0008006" key="4">
    <source>
        <dbReference type="Google" id="ProtNLM"/>
    </source>
</evidence>
<protein>
    <recommendedName>
        <fullName evidence="4">BED-type domain-containing protein</fullName>
    </recommendedName>
</protein>
<dbReference type="Proteomes" id="UP000326396">
    <property type="component" value="Linkage Group LG17"/>
</dbReference>
<accession>A0A5N6NTU1</accession>
<dbReference type="EMBL" id="SZYD01000009">
    <property type="protein sequence ID" value="KAD5318141.1"/>
    <property type="molecule type" value="Genomic_DNA"/>
</dbReference>
<dbReference type="AlphaFoldDB" id="A0A5N6NTU1"/>
<feature type="compositionally biased region" description="Polar residues" evidence="1">
    <location>
        <begin position="138"/>
        <end position="148"/>
    </location>
</feature>